<keyword evidence="5 7" id="KW-1015">Disulfide bond</keyword>
<dbReference type="GO" id="GO:0008745">
    <property type="term" value="F:N-acetylmuramoyl-L-alanine amidase activity"/>
    <property type="evidence" value="ECO:0007669"/>
    <property type="project" value="InterPro"/>
</dbReference>
<evidence type="ECO:0000259" key="10">
    <source>
        <dbReference type="SMART" id="SM00701"/>
    </source>
</evidence>
<feature type="disulfide bond" evidence="7">
    <location>
        <begin position="56"/>
        <end position="62"/>
    </location>
</feature>
<dbReference type="SMART" id="SM00701">
    <property type="entry name" value="PGRP"/>
    <property type="match status" value="1"/>
</dbReference>
<accession>A0A2I5YP43</accession>
<reference evidence="11" key="1">
    <citation type="journal article" date="2017" name="Oncotarget">
        <title>Functional characterization of a short peptidoglycan recognition protein from Chinese giant salamander (Andrias davidianus).</title>
        <authorList>
            <person name="Qi Z."/>
            <person name="Ren S."/>
            <person name="Zhang Q."/>
            <person name="Zou J."/>
            <person name="Xu Q."/>
            <person name="Wang Z."/>
            <person name="Qiao G."/>
            <person name="Nie P."/>
            <person name="Chang M."/>
        </authorList>
    </citation>
    <scope>NUCLEOTIDE SEQUENCE</scope>
    <source>
        <tissue evidence="11">Liver</tissue>
    </source>
</reference>
<dbReference type="CDD" id="cd06583">
    <property type="entry name" value="PGRP"/>
    <property type="match status" value="1"/>
</dbReference>
<evidence type="ECO:0000259" key="9">
    <source>
        <dbReference type="SMART" id="SM00644"/>
    </source>
</evidence>
<dbReference type="SMART" id="SM00644">
    <property type="entry name" value="Ami_2"/>
    <property type="match status" value="1"/>
</dbReference>
<dbReference type="InterPro" id="IPR015510">
    <property type="entry name" value="PGRP"/>
</dbReference>
<dbReference type="Gene3D" id="3.40.80.10">
    <property type="entry name" value="Peptidoglycan recognition protein-like"/>
    <property type="match status" value="1"/>
</dbReference>
<evidence type="ECO:0000256" key="3">
    <source>
        <dbReference type="ARBA" id="ARBA00022729"/>
    </source>
</evidence>
<comment type="function">
    <text evidence="6">Innate immunity protein that plays several important functions in antimicrobial and antitumor defense systems.</text>
</comment>
<evidence type="ECO:0000313" key="11">
    <source>
        <dbReference type="EMBL" id="AUI10911.1"/>
    </source>
</evidence>
<dbReference type="InterPro" id="IPR017331">
    <property type="entry name" value="Peptidoglycan_recognition"/>
</dbReference>
<name>A0A2I5YP43_ANDDA</name>
<dbReference type="GO" id="GO:0042834">
    <property type="term" value="F:peptidoglycan binding"/>
    <property type="evidence" value="ECO:0007669"/>
    <property type="project" value="InterPro"/>
</dbReference>
<dbReference type="PANTHER" id="PTHR11022">
    <property type="entry name" value="PEPTIDOGLYCAN RECOGNITION PROTEIN"/>
    <property type="match status" value="1"/>
</dbReference>
<evidence type="ECO:0000256" key="8">
    <source>
        <dbReference type="SAM" id="SignalP"/>
    </source>
</evidence>
<dbReference type="SUPFAM" id="SSF55846">
    <property type="entry name" value="N-acetylmuramoyl-L-alanine amidase-like"/>
    <property type="match status" value="1"/>
</dbReference>
<dbReference type="GO" id="GO:0045087">
    <property type="term" value="P:innate immune response"/>
    <property type="evidence" value="ECO:0007669"/>
    <property type="project" value="UniProtKB-KW"/>
</dbReference>
<dbReference type="PIRSF" id="PIRSF037945">
    <property type="entry name" value="PGRPs"/>
    <property type="match status" value="1"/>
</dbReference>
<evidence type="ECO:0000256" key="5">
    <source>
        <dbReference type="ARBA" id="ARBA00023157"/>
    </source>
</evidence>
<dbReference type="Pfam" id="PF01510">
    <property type="entry name" value="Amidase_2"/>
    <property type="match status" value="1"/>
</dbReference>
<evidence type="ECO:0000256" key="2">
    <source>
        <dbReference type="ARBA" id="ARBA00022588"/>
    </source>
</evidence>
<dbReference type="GO" id="GO:0008270">
    <property type="term" value="F:zinc ion binding"/>
    <property type="evidence" value="ECO:0007669"/>
    <property type="project" value="InterPro"/>
</dbReference>
<evidence type="ECO:0000256" key="4">
    <source>
        <dbReference type="ARBA" id="ARBA00022859"/>
    </source>
</evidence>
<feature type="disulfide bond" evidence="7">
    <location>
        <begin position="19"/>
        <end position="143"/>
    </location>
</feature>
<organism evidence="11">
    <name type="scientific">Andrias davidianus</name>
    <name type="common">Chinese giant salamander</name>
    <name type="synonym">Sieboldia davidiana</name>
    <dbReference type="NCBI Taxonomy" id="141262"/>
    <lineage>
        <taxon>Eukaryota</taxon>
        <taxon>Metazoa</taxon>
        <taxon>Chordata</taxon>
        <taxon>Craniata</taxon>
        <taxon>Vertebrata</taxon>
        <taxon>Euteleostomi</taxon>
        <taxon>Amphibia</taxon>
        <taxon>Batrachia</taxon>
        <taxon>Caudata</taxon>
        <taxon>Cryptobranchoidea</taxon>
        <taxon>Cryptobranchidae</taxon>
        <taxon>Andrias</taxon>
    </lineage>
</organism>
<evidence type="ECO:0000256" key="7">
    <source>
        <dbReference type="PIRSR" id="PIRSR037945-1"/>
    </source>
</evidence>
<dbReference type="GO" id="GO:0009253">
    <property type="term" value="P:peptidoglycan catabolic process"/>
    <property type="evidence" value="ECO:0007669"/>
    <property type="project" value="InterPro"/>
</dbReference>
<gene>
    <name evidence="11" type="primary">PGRP1</name>
</gene>
<dbReference type="InterPro" id="IPR036505">
    <property type="entry name" value="Amidase/PGRP_sf"/>
</dbReference>
<dbReference type="FunFam" id="3.40.80.10:FF:000001">
    <property type="entry name" value="Peptidoglycan recognition protein 1"/>
    <property type="match status" value="1"/>
</dbReference>
<comment type="similarity">
    <text evidence="1 6">Belongs to the N-acetylmuramoyl-L-alanine amidase 2 family.</text>
</comment>
<dbReference type="InterPro" id="IPR006619">
    <property type="entry name" value="PGRP_domain_met/bac"/>
</dbReference>
<feature type="signal peptide" evidence="8">
    <location>
        <begin position="1"/>
        <end position="17"/>
    </location>
</feature>
<feature type="domain" description="N-acetylmuramoyl-L-alanine amidase" evidence="9">
    <location>
        <begin position="31"/>
        <end position="169"/>
    </location>
</feature>
<keyword evidence="3 8" id="KW-0732">Signal</keyword>
<sequence length="184" mass="20049">MLRLAGLLSALCVITYAQCPNIITRSQWGARRVNCLSAMKTPVPFVVIHHTEGAACTTRSACISQVKDIQSYHIDSRKWCDIGYSFLVGEDGNVYEGRGWNKVGAHALGGMNPKSIGISVIGSFSSRKPNLAALNAVKSLIRCGVSKGYVRSNYILKGHRNVTPTSCPGNTFYNLIKGWPQFKA</sequence>
<protein>
    <recommendedName>
        <fullName evidence="6">Peptidoglycan-recognition protein</fullName>
    </recommendedName>
</protein>
<keyword evidence="2 6" id="KW-0399">Innate immunity</keyword>
<dbReference type="EMBL" id="MF563613">
    <property type="protein sequence ID" value="AUI10911.1"/>
    <property type="molecule type" value="mRNA"/>
</dbReference>
<evidence type="ECO:0000256" key="6">
    <source>
        <dbReference type="PIRNR" id="PIRNR037945"/>
    </source>
</evidence>
<dbReference type="AlphaFoldDB" id="A0A2I5YP43"/>
<proteinExistence type="evidence at transcript level"/>
<keyword evidence="4 6" id="KW-0391">Immunity</keyword>
<evidence type="ECO:0000256" key="1">
    <source>
        <dbReference type="ARBA" id="ARBA00007553"/>
    </source>
</evidence>
<feature type="domain" description="Peptidoglycan recognition protein family" evidence="10">
    <location>
        <begin position="20"/>
        <end position="163"/>
    </location>
</feature>
<feature type="chain" id="PRO_5014447884" description="Peptidoglycan-recognition protein" evidence="8">
    <location>
        <begin position="18"/>
        <end position="184"/>
    </location>
</feature>
<dbReference type="InterPro" id="IPR002502">
    <property type="entry name" value="Amidase_domain"/>
</dbReference>
<dbReference type="PANTHER" id="PTHR11022:SF12">
    <property type="entry name" value="PEPTIDOGLYCAN RECOGNITION PROTEIN 3"/>
    <property type="match status" value="1"/>
</dbReference>